<name>A0A6B8KCU3_9HYPH</name>
<feature type="transmembrane region" description="Helical" evidence="1">
    <location>
        <begin position="87"/>
        <end position="105"/>
    </location>
</feature>
<dbReference type="Proteomes" id="UP000309061">
    <property type="component" value="Chromosome"/>
</dbReference>
<dbReference type="Pfam" id="PF06170">
    <property type="entry name" value="DUF983"/>
    <property type="match status" value="1"/>
</dbReference>
<dbReference type="InterPro" id="IPR009325">
    <property type="entry name" value="DUF983"/>
</dbReference>
<gene>
    <name evidence="2" type="ORF">H2LOC_006765</name>
</gene>
<evidence type="ECO:0000313" key="2">
    <source>
        <dbReference type="EMBL" id="QGM45422.1"/>
    </source>
</evidence>
<sequence>MAIVNRRRYKRLHAALRRAAAKEKPALSEQNTTVAAPGLAETLWKGAKLTCPRCGEGKLFSSYLKRKDACDACGESFLGLDADDGPAWLTIGIVAHIVIPLLWLLERDGSLSYGTEFAILAAVTIGATLLTLPFAKGLFIAALWRIRRDGR</sequence>
<keyword evidence="1" id="KW-0472">Membrane</keyword>
<dbReference type="EMBL" id="CP046052">
    <property type="protein sequence ID" value="QGM45422.1"/>
    <property type="molecule type" value="Genomic_DNA"/>
</dbReference>
<keyword evidence="3" id="KW-1185">Reference proteome</keyword>
<keyword evidence="1" id="KW-1133">Transmembrane helix</keyword>
<dbReference type="AlphaFoldDB" id="A0A6B8KCU3"/>
<protein>
    <submittedName>
        <fullName evidence="2">DUF983 domain-containing protein</fullName>
    </submittedName>
</protein>
<organism evidence="2 3">
    <name type="scientific">Methylocystis heyeri</name>
    <dbReference type="NCBI Taxonomy" id="391905"/>
    <lineage>
        <taxon>Bacteria</taxon>
        <taxon>Pseudomonadati</taxon>
        <taxon>Pseudomonadota</taxon>
        <taxon>Alphaproteobacteria</taxon>
        <taxon>Hyphomicrobiales</taxon>
        <taxon>Methylocystaceae</taxon>
        <taxon>Methylocystis</taxon>
    </lineage>
</organism>
<dbReference type="OrthoDB" id="9799456at2"/>
<feature type="transmembrane region" description="Helical" evidence="1">
    <location>
        <begin position="117"/>
        <end position="144"/>
    </location>
</feature>
<keyword evidence="1" id="KW-0812">Transmembrane</keyword>
<evidence type="ECO:0000256" key="1">
    <source>
        <dbReference type="SAM" id="Phobius"/>
    </source>
</evidence>
<proteinExistence type="predicted"/>
<dbReference type="KEGG" id="mhey:H2LOC_006765"/>
<reference evidence="2 3" key="1">
    <citation type="submission" date="2019-11" db="EMBL/GenBank/DDBJ databases">
        <title>The genome sequence of Methylocystis heyeri.</title>
        <authorList>
            <person name="Oshkin I.Y."/>
            <person name="Miroshnikov K."/>
            <person name="Dedysh S.N."/>
        </authorList>
    </citation>
    <scope>NUCLEOTIDE SEQUENCE [LARGE SCALE GENOMIC DNA]</scope>
    <source>
        <strain evidence="2 3">H2</strain>
    </source>
</reference>
<accession>A0A6B8KCU3</accession>
<evidence type="ECO:0000313" key="3">
    <source>
        <dbReference type="Proteomes" id="UP000309061"/>
    </source>
</evidence>